<evidence type="ECO:0000259" key="3">
    <source>
        <dbReference type="Pfam" id="PF13271"/>
    </source>
</evidence>
<reference evidence="4" key="1">
    <citation type="submission" date="2021-02" db="EMBL/GenBank/DDBJ databases">
        <title>Skermanella TT6 skin isolate.</title>
        <authorList>
            <person name="Lee K."/>
            <person name="Ganzorig M."/>
        </authorList>
    </citation>
    <scope>NUCLEOTIDE SEQUENCE</scope>
    <source>
        <strain evidence="4">TT6</strain>
    </source>
</reference>
<dbReference type="Pfam" id="PF13271">
    <property type="entry name" value="DUF4062"/>
    <property type="match status" value="1"/>
</dbReference>
<dbReference type="Pfam" id="PF13432">
    <property type="entry name" value="TPR_16"/>
    <property type="match status" value="1"/>
</dbReference>
<organism evidence="4 5">
    <name type="scientific">Skermanella cutis</name>
    <dbReference type="NCBI Taxonomy" id="2775420"/>
    <lineage>
        <taxon>Bacteria</taxon>
        <taxon>Pseudomonadati</taxon>
        <taxon>Pseudomonadota</taxon>
        <taxon>Alphaproteobacteria</taxon>
        <taxon>Rhodospirillales</taxon>
        <taxon>Azospirillaceae</taxon>
        <taxon>Skermanella</taxon>
    </lineage>
</organism>
<protein>
    <submittedName>
        <fullName evidence="4">DUF4062 domain-containing protein</fullName>
    </submittedName>
</protein>
<dbReference type="Gene3D" id="1.25.40.10">
    <property type="entry name" value="Tetratricopeptide repeat domain"/>
    <property type="match status" value="4"/>
</dbReference>
<gene>
    <name evidence="4" type="ORF">IGS68_20795</name>
</gene>
<evidence type="ECO:0000256" key="1">
    <source>
        <dbReference type="ARBA" id="ARBA00022737"/>
    </source>
</evidence>
<keyword evidence="2" id="KW-0802">TPR repeat</keyword>
<dbReference type="InterPro" id="IPR025139">
    <property type="entry name" value="DUF4062"/>
</dbReference>
<dbReference type="Proteomes" id="UP000595197">
    <property type="component" value="Chromosome"/>
</dbReference>
<dbReference type="SMART" id="SM00028">
    <property type="entry name" value="TPR"/>
    <property type="match status" value="8"/>
</dbReference>
<dbReference type="PANTHER" id="PTHR44943:SF8">
    <property type="entry name" value="TPR REPEAT-CONTAINING PROTEIN MJ0263"/>
    <property type="match status" value="1"/>
</dbReference>
<dbReference type="PANTHER" id="PTHR44943">
    <property type="entry name" value="CELLULOSE SYNTHASE OPERON PROTEIN C"/>
    <property type="match status" value="1"/>
</dbReference>
<sequence length="604" mass="66061">MPKSITQYRVFIGSPGGLEEERNSFKQLLDRYSIVHGGHHDVMFHPVGWEDTTAGVGRPQALINEDLKQCDYAVFVLHDRWGSPTGPTYSSGTEEEFALAEELYRAAKIYNIALFFKDVDKSKRNDPGPQLKAVLEFKRRIEDEKRYLFRQYVHSADFTDALEVHLASWLRNHLMTARGSSMLDPVAKAASSISGAVRSPTAEPTFDYWINEAKSLTSASTPDYTRALFCAEKAIGASRPGKEWAEAKNLWGKCQYNLGKLNEAIGTFMEVDDRLATSQHPDHREQVARALVNKGLTLDKLGRSQDEIAVYDDILARFGSAAEPALREQVARALVNKGIALGELGRGQDEIAVYDDILARFGSAAEPALRERVARALVNKGITLGQLGRGQDEIAVYDDILARFGSAAEPALREQVARALVNKGIALGELGRGQDEIAVYDDLLARFGSAAEPALRERVARALRNKGIALGKFGRGQDALAAYDDLLARFGSAAEPGLREQVASALRNKGVTLGKLGRDQDALAAYDDLLARFGSAAEPALREQVAKALLNKGVALGELGRGQDALAAYDDFLARFGSAAESALRELADDVRLVRDFLRLKAAK</sequence>
<dbReference type="RefSeq" id="WP_201073389.1">
    <property type="nucleotide sequence ID" value="NZ_CP067420.1"/>
</dbReference>
<feature type="domain" description="DUF4062" evidence="3">
    <location>
        <begin position="9"/>
        <end position="100"/>
    </location>
</feature>
<keyword evidence="5" id="KW-1185">Reference proteome</keyword>
<dbReference type="EMBL" id="CP067420">
    <property type="protein sequence ID" value="QQP88458.1"/>
    <property type="molecule type" value="Genomic_DNA"/>
</dbReference>
<dbReference type="InterPro" id="IPR051685">
    <property type="entry name" value="Ycf3/AcsC/BcsC/TPR_MFPF"/>
</dbReference>
<evidence type="ECO:0000313" key="5">
    <source>
        <dbReference type="Proteomes" id="UP000595197"/>
    </source>
</evidence>
<evidence type="ECO:0000256" key="2">
    <source>
        <dbReference type="ARBA" id="ARBA00022803"/>
    </source>
</evidence>
<dbReference type="SUPFAM" id="SSF48452">
    <property type="entry name" value="TPR-like"/>
    <property type="match status" value="3"/>
</dbReference>
<evidence type="ECO:0000313" key="4">
    <source>
        <dbReference type="EMBL" id="QQP88458.1"/>
    </source>
</evidence>
<dbReference type="InterPro" id="IPR019734">
    <property type="entry name" value="TPR_rpt"/>
</dbReference>
<name>A0ABX7B2U7_9PROT</name>
<dbReference type="InterPro" id="IPR011990">
    <property type="entry name" value="TPR-like_helical_dom_sf"/>
</dbReference>
<accession>A0ABX7B2U7</accession>
<proteinExistence type="predicted"/>
<keyword evidence="1" id="KW-0677">Repeat</keyword>